<gene>
    <name evidence="1" type="ORF">GP486_001598</name>
</gene>
<dbReference type="Proteomes" id="UP000750711">
    <property type="component" value="Unassembled WGS sequence"/>
</dbReference>
<comment type="caution">
    <text evidence="1">The sequence shown here is derived from an EMBL/GenBank/DDBJ whole genome shotgun (WGS) entry which is preliminary data.</text>
</comment>
<reference evidence="1" key="1">
    <citation type="submission" date="2021-03" db="EMBL/GenBank/DDBJ databases">
        <title>Comparative genomics and phylogenomic investigation of the class Geoglossomycetes provide insights into ecological specialization and systematics.</title>
        <authorList>
            <person name="Melie T."/>
            <person name="Pirro S."/>
            <person name="Miller A.N."/>
            <person name="Quandt A."/>
        </authorList>
    </citation>
    <scope>NUCLEOTIDE SEQUENCE</scope>
    <source>
        <strain evidence="1">CAQ_001_2017</strain>
    </source>
</reference>
<protein>
    <submittedName>
        <fullName evidence="1">Uncharacterized protein</fullName>
    </submittedName>
</protein>
<evidence type="ECO:0000313" key="1">
    <source>
        <dbReference type="EMBL" id="KAH0565013.1"/>
    </source>
</evidence>
<evidence type="ECO:0000313" key="2">
    <source>
        <dbReference type="Proteomes" id="UP000750711"/>
    </source>
</evidence>
<dbReference type="AlphaFoldDB" id="A0A9P8LGR7"/>
<organism evidence="1 2">
    <name type="scientific">Trichoglossum hirsutum</name>
    <dbReference type="NCBI Taxonomy" id="265104"/>
    <lineage>
        <taxon>Eukaryota</taxon>
        <taxon>Fungi</taxon>
        <taxon>Dikarya</taxon>
        <taxon>Ascomycota</taxon>
        <taxon>Pezizomycotina</taxon>
        <taxon>Geoglossomycetes</taxon>
        <taxon>Geoglossales</taxon>
        <taxon>Geoglossaceae</taxon>
        <taxon>Trichoglossum</taxon>
    </lineage>
</organism>
<dbReference type="EMBL" id="JAGHQM010000148">
    <property type="protein sequence ID" value="KAH0565013.1"/>
    <property type="molecule type" value="Genomic_DNA"/>
</dbReference>
<sequence>MSGKPEWTFLSAPAEISEIRKAALTLLLEPLDGVHSTGRVSGLFLVKAGWRRRARSGLGPDYHLLFLA</sequence>
<accession>A0A9P8LGR7</accession>
<keyword evidence="2" id="KW-1185">Reference proteome</keyword>
<name>A0A9P8LGR7_9PEZI</name>
<proteinExistence type="predicted"/>